<dbReference type="VEuPathDB" id="VectorBase:GPAI017001"/>
<organism evidence="1 2">
    <name type="scientific">Glossina pallidipes</name>
    <name type="common">Tsetse fly</name>
    <dbReference type="NCBI Taxonomy" id="7398"/>
    <lineage>
        <taxon>Eukaryota</taxon>
        <taxon>Metazoa</taxon>
        <taxon>Ecdysozoa</taxon>
        <taxon>Arthropoda</taxon>
        <taxon>Hexapoda</taxon>
        <taxon>Insecta</taxon>
        <taxon>Pterygota</taxon>
        <taxon>Neoptera</taxon>
        <taxon>Endopterygota</taxon>
        <taxon>Diptera</taxon>
        <taxon>Brachycera</taxon>
        <taxon>Muscomorpha</taxon>
        <taxon>Hippoboscoidea</taxon>
        <taxon>Glossinidae</taxon>
        <taxon>Glossina</taxon>
    </lineage>
</organism>
<protein>
    <submittedName>
        <fullName evidence="1">Uncharacterized protein</fullName>
    </submittedName>
</protein>
<reference evidence="1" key="2">
    <citation type="submission" date="2020-05" db="UniProtKB">
        <authorList>
            <consortium name="EnsemblMetazoa"/>
        </authorList>
    </citation>
    <scope>IDENTIFICATION</scope>
    <source>
        <strain evidence="1">IAEA</strain>
    </source>
</reference>
<name>A0A1A9ZJS4_GLOPL</name>
<accession>A0A1A9ZJS4</accession>
<reference evidence="2" key="1">
    <citation type="submission" date="2014-03" db="EMBL/GenBank/DDBJ databases">
        <authorList>
            <person name="Aksoy S."/>
            <person name="Warren W."/>
            <person name="Wilson R.K."/>
        </authorList>
    </citation>
    <scope>NUCLEOTIDE SEQUENCE [LARGE SCALE GENOMIC DNA]</scope>
    <source>
        <strain evidence="2">IAEA</strain>
    </source>
</reference>
<dbReference type="Proteomes" id="UP000092445">
    <property type="component" value="Unassembled WGS sequence"/>
</dbReference>
<evidence type="ECO:0000313" key="1">
    <source>
        <dbReference type="EnsemblMetazoa" id="GPAI017001-PA"/>
    </source>
</evidence>
<sequence>MGTIFGAKYKVKLTLKGRHLLRQNIIWLLPVLSRDKTFTYIHHIGYAVHVAAQQPCDVTHELCAFVDIQKINTITTQNKRFVDDTKYVDIVEENSKKKCGNSQGGSPIEALGARLSNDRFQT</sequence>
<proteinExistence type="predicted"/>
<dbReference type="EnsemblMetazoa" id="GPAI017001-RA">
    <property type="protein sequence ID" value="GPAI017001-PA"/>
    <property type="gene ID" value="GPAI017001"/>
</dbReference>
<dbReference type="AlphaFoldDB" id="A0A1A9ZJS4"/>
<evidence type="ECO:0000313" key="2">
    <source>
        <dbReference type="Proteomes" id="UP000092445"/>
    </source>
</evidence>
<keyword evidence="2" id="KW-1185">Reference proteome</keyword>